<protein>
    <submittedName>
        <fullName evidence="2">Uncharacterized protein</fullName>
    </submittedName>
</protein>
<proteinExistence type="predicted"/>
<feature type="compositionally biased region" description="Polar residues" evidence="1">
    <location>
        <begin position="8"/>
        <end position="23"/>
    </location>
</feature>
<reference evidence="2 3" key="1">
    <citation type="journal article" date="2021" name="Elife">
        <title>Chloroplast acquisition without the gene transfer in kleptoplastic sea slugs, Plakobranchus ocellatus.</title>
        <authorList>
            <person name="Maeda T."/>
            <person name="Takahashi S."/>
            <person name="Yoshida T."/>
            <person name="Shimamura S."/>
            <person name="Takaki Y."/>
            <person name="Nagai Y."/>
            <person name="Toyoda A."/>
            <person name="Suzuki Y."/>
            <person name="Arimoto A."/>
            <person name="Ishii H."/>
            <person name="Satoh N."/>
            <person name="Nishiyama T."/>
            <person name="Hasebe M."/>
            <person name="Maruyama T."/>
            <person name="Minagawa J."/>
            <person name="Obokata J."/>
            <person name="Shigenobu S."/>
        </authorList>
    </citation>
    <scope>NUCLEOTIDE SEQUENCE [LARGE SCALE GENOMIC DNA]</scope>
</reference>
<keyword evidence="3" id="KW-1185">Reference proteome</keyword>
<evidence type="ECO:0000313" key="2">
    <source>
        <dbReference type="EMBL" id="GFO18274.1"/>
    </source>
</evidence>
<feature type="region of interest" description="Disordered" evidence="1">
    <location>
        <begin position="1"/>
        <end position="40"/>
    </location>
</feature>
<evidence type="ECO:0000256" key="1">
    <source>
        <dbReference type="SAM" id="MobiDB-lite"/>
    </source>
</evidence>
<sequence>MNIRVDVNIQSSDRAGSRTSEGTRSMGGPPPMGVEESESDEFLPFENELVASPGTKIVHNHHPHVLNFCREGVRESLEPPPFPITTPHYSQSLSEITDSPGSLGTVLRGFICFRAKDSSILSKRLESDFESIPVPGLS</sequence>
<evidence type="ECO:0000313" key="3">
    <source>
        <dbReference type="Proteomes" id="UP000735302"/>
    </source>
</evidence>
<dbReference type="AlphaFoldDB" id="A0AAV4BDR5"/>
<accession>A0AAV4BDR5</accession>
<dbReference type="EMBL" id="BLXT01004946">
    <property type="protein sequence ID" value="GFO18274.1"/>
    <property type="molecule type" value="Genomic_DNA"/>
</dbReference>
<organism evidence="2 3">
    <name type="scientific">Plakobranchus ocellatus</name>
    <dbReference type="NCBI Taxonomy" id="259542"/>
    <lineage>
        <taxon>Eukaryota</taxon>
        <taxon>Metazoa</taxon>
        <taxon>Spiralia</taxon>
        <taxon>Lophotrochozoa</taxon>
        <taxon>Mollusca</taxon>
        <taxon>Gastropoda</taxon>
        <taxon>Heterobranchia</taxon>
        <taxon>Euthyneura</taxon>
        <taxon>Panpulmonata</taxon>
        <taxon>Sacoglossa</taxon>
        <taxon>Placobranchoidea</taxon>
        <taxon>Plakobranchidae</taxon>
        <taxon>Plakobranchus</taxon>
    </lineage>
</organism>
<dbReference type="Proteomes" id="UP000735302">
    <property type="component" value="Unassembled WGS sequence"/>
</dbReference>
<comment type="caution">
    <text evidence="2">The sequence shown here is derived from an EMBL/GenBank/DDBJ whole genome shotgun (WGS) entry which is preliminary data.</text>
</comment>
<name>A0AAV4BDR5_9GAST</name>
<gene>
    <name evidence="2" type="ORF">PoB_004477900</name>
</gene>